<evidence type="ECO:0000259" key="5">
    <source>
        <dbReference type="PROSITE" id="PS51918"/>
    </source>
</evidence>
<name>A0A1G2I9F2_9BACT</name>
<dbReference type="GO" id="GO:0051536">
    <property type="term" value="F:iron-sulfur cluster binding"/>
    <property type="evidence" value="ECO:0007669"/>
    <property type="project" value="UniProtKB-KW"/>
</dbReference>
<dbReference type="InterPro" id="IPR007197">
    <property type="entry name" value="rSAM"/>
</dbReference>
<dbReference type="GO" id="GO:0003824">
    <property type="term" value="F:catalytic activity"/>
    <property type="evidence" value="ECO:0007669"/>
    <property type="project" value="InterPro"/>
</dbReference>
<dbReference type="Proteomes" id="UP000176308">
    <property type="component" value="Unassembled WGS sequence"/>
</dbReference>
<dbReference type="InterPro" id="IPR058240">
    <property type="entry name" value="rSAM_sf"/>
</dbReference>
<protein>
    <recommendedName>
        <fullName evidence="5">Radical SAM core domain-containing protein</fullName>
    </recommendedName>
</protein>
<keyword evidence="2" id="KW-0479">Metal-binding</keyword>
<dbReference type="InterPro" id="IPR013785">
    <property type="entry name" value="Aldolase_TIM"/>
</dbReference>
<gene>
    <name evidence="6" type="ORF">A2904_01105</name>
</gene>
<dbReference type="SMART" id="SM00729">
    <property type="entry name" value="Elp3"/>
    <property type="match status" value="1"/>
</dbReference>
<evidence type="ECO:0000256" key="3">
    <source>
        <dbReference type="ARBA" id="ARBA00023004"/>
    </source>
</evidence>
<comment type="caution">
    <text evidence="6">The sequence shown here is derived from an EMBL/GenBank/DDBJ whole genome shotgun (WGS) entry which is preliminary data.</text>
</comment>
<sequence>MSIDEKLVCRIHDEIGINPNSGIELKVSLLSRGLNFPIDMFSRYRGEFYANQYVYGNTSRVNLSHRIPQVLLLGNSVISAVFRRENTPWTLNIEDNEVRLFYNGDFVRTLGLPEVPAYFGKTLSNGQKSEDFISVAGEDTPGYFIFPECYYFGKALSCGFCSLKGTRKSVAKKMATEFDRAKVTEATKLFQNTPWRDIPIISFTAGTALTDDETREQIIDPIRFTYDALDPKIPIHVLVHPPHDFRLIDEYRKAGATTIAFNIEVYNRNLFKQICPGKDQEYGYDKWMEAVEYAKGVFGEYKVFCGLIWGLEPPESSMEGNAHFAERGIGIASNIFHNDPKSVLQKHPHPSEKDILDIARHLSGLYQQYPNCNTIFPMSMRSTIDWEIRLGDQERRH</sequence>
<dbReference type="SUPFAM" id="SSF102114">
    <property type="entry name" value="Radical SAM enzymes"/>
    <property type="match status" value="1"/>
</dbReference>
<organism evidence="6 7">
    <name type="scientific">Candidatus Staskawiczbacteria bacterium RIFCSPLOWO2_01_FULL_33_9</name>
    <dbReference type="NCBI Taxonomy" id="1802211"/>
    <lineage>
        <taxon>Bacteria</taxon>
        <taxon>Candidatus Staskawicziibacteriota</taxon>
    </lineage>
</organism>
<dbReference type="Pfam" id="PF04055">
    <property type="entry name" value="Radical_SAM"/>
    <property type="match status" value="1"/>
</dbReference>
<dbReference type="PROSITE" id="PS51918">
    <property type="entry name" value="RADICAL_SAM"/>
    <property type="match status" value="1"/>
</dbReference>
<keyword evidence="1" id="KW-0949">S-adenosyl-L-methionine</keyword>
<evidence type="ECO:0000256" key="1">
    <source>
        <dbReference type="ARBA" id="ARBA00022691"/>
    </source>
</evidence>
<accession>A0A1G2I9F2</accession>
<evidence type="ECO:0000256" key="4">
    <source>
        <dbReference type="ARBA" id="ARBA00023014"/>
    </source>
</evidence>
<dbReference type="GO" id="GO:0046872">
    <property type="term" value="F:metal ion binding"/>
    <property type="evidence" value="ECO:0007669"/>
    <property type="project" value="UniProtKB-KW"/>
</dbReference>
<proteinExistence type="predicted"/>
<reference evidence="6 7" key="1">
    <citation type="journal article" date="2016" name="Nat. Commun.">
        <title>Thousands of microbial genomes shed light on interconnected biogeochemical processes in an aquifer system.</title>
        <authorList>
            <person name="Anantharaman K."/>
            <person name="Brown C.T."/>
            <person name="Hug L.A."/>
            <person name="Sharon I."/>
            <person name="Castelle C.J."/>
            <person name="Probst A.J."/>
            <person name="Thomas B.C."/>
            <person name="Singh A."/>
            <person name="Wilkins M.J."/>
            <person name="Karaoz U."/>
            <person name="Brodie E.L."/>
            <person name="Williams K.H."/>
            <person name="Hubbard S.S."/>
            <person name="Banfield J.F."/>
        </authorList>
    </citation>
    <scope>NUCLEOTIDE SEQUENCE [LARGE SCALE GENOMIC DNA]</scope>
</reference>
<dbReference type="EMBL" id="MHOX01000011">
    <property type="protein sequence ID" value="OGZ71181.1"/>
    <property type="molecule type" value="Genomic_DNA"/>
</dbReference>
<dbReference type="InterPro" id="IPR006638">
    <property type="entry name" value="Elp3/MiaA/NifB-like_rSAM"/>
</dbReference>
<evidence type="ECO:0000313" key="6">
    <source>
        <dbReference type="EMBL" id="OGZ71181.1"/>
    </source>
</evidence>
<evidence type="ECO:0000256" key="2">
    <source>
        <dbReference type="ARBA" id="ARBA00022723"/>
    </source>
</evidence>
<dbReference type="Gene3D" id="3.20.20.70">
    <property type="entry name" value="Aldolase class I"/>
    <property type="match status" value="1"/>
</dbReference>
<dbReference type="NCBIfam" id="NF045502">
    <property type="entry name" value="variant_rSAM"/>
    <property type="match status" value="1"/>
</dbReference>
<evidence type="ECO:0000313" key="7">
    <source>
        <dbReference type="Proteomes" id="UP000176308"/>
    </source>
</evidence>
<dbReference type="AlphaFoldDB" id="A0A1G2I9F2"/>
<keyword evidence="3" id="KW-0408">Iron</keyword>
<feature type="domain" description="Radical SAM core" evidence="5">
    <location>
        <begin position="139"/>
        <end position="373"/>
    </location>
</feature>
<keyword evidence="4" id="KW-0411">Iron-sulfur</keyword>